<proteinExistence type="predicted"/>
<evidence type="ECO:0000256" key="1">
    <source>
        <dbReference type="SAM" id="MobiDB-lite"/>
    </source>
</evidence>
<reference evidence="2 3" key="1">
    <citation type="journal article" date="2015" name="Proc. Natl. Acad. Sci. U.S.A.">
        <title>The resurrection genome of Boea hygrometrica: A blueprint for survival of dehydration.</title>
        <authorList>
            <person name="Xiao L."/>
            <person name="Yang G."/>
            <person name="Zhang L."/>
            <person name="Yang X."/>
            <person name="Zhao S."/>
            <person name="Ji Z."/>
            <person name="Zhou Q."/>
            <person name="Hu M."/>
            <person name="Wang Y."/>
            <person name="Chen M."/>
            <person name="Xu Y."/>
            <person name="Jin H."/>
            <person name="Xiao X."/>
            <person name="Hu G."/>
            <person name="Bao F."/>
            <person name="Hu Y."/>
            <person name="Wan P."/>
            <person name="Li L."/>
            <person name="Deng X."/>
            <person name="Kuang T."/>
            <person name="Xiang C."/>
            <person name="Zhu J.K."/>
            <person name="Oliver M.J."/>
            <person name="He Y."/>
        </authorList>
    </citation>
    <scope>NUCLEOTIDE SEQUENCE [LARGE SCALE GENOMIC DNA]</scope>
    <source>
        <strain evidence="3">cv. XS01</strain>
    </source>
</reference>
<dbReference type="AlphaFoldDB" id="A0A2Z7A0F5"/>
<gene>
    <name evidence="2" type="ORF">F511_39890</name>
</gene>
<organism evidence="2 3">
    <name type="scientific">Dorcoceras hygrometricum</name>
    <dbReference type="NCBI Taxonomy" id="472368"/>
    <lineage>
        <taxon>Eukaryota</taxon>
        <taxon>Viridiplantae</taxon>
        <taxon>Streptophyta</taxon>
        <taxon>Embryophyta</taxon>
        <taxon>Tracheophyta</taxon>
        <taxon>Spermatophyta</taxon>
        <taxon>Magnoliopsida</taxon>
        <taxon>eudicotyledons</taxon>
        <taxon>Gunneridae</taxon>
        <taxon>Pentapetalae</taxon>
        <taxon>asterids</taxon>
        <taxon>lamiids</taxon>
        <taxon>Lamiales</taxon>
        <taxon>Gesneriaceae</taxon>
        <taxon>Didymocarpoideae</taxon>
        <taxon>Trichosporeae</taxon>
        <taxon>Loxocarpinae</taxon>
        <taxon>Dorcoceras</taxon>
    </lineage>
</organism>
<sequence length="114" mass="12937">MSDKDRPKDDDGNGEGVAGGGVCEDEDGEGRKIPKRGTLFRLRKGKKIKGERRKEKRRKQIVGCFLCLKEPRTLDSAGESPTSDPNSREFTFDMLRDLIEKNDFYSNECNTHLD</sequence>
<dbReference type="EMBL" id="KV020146">
    <property type="protein sequence ID" value="KZV14966.1"/>
    <property type="molecule type" value="Genomic_DNA"/>
</dbReference>
<evidence type="ECO:0000313" key="2">
    <source>
        <dbReference type="EMBL" id="KZV14966.1"/>
    </source>
</evidence>
<feature type="compositionally biased region" description="Basic and acidic residues" evidence="1">
    <location>
        <begin position="1"/>
        <end position="11"/>
    </location>
</feature>
<dbReference type="PANTHER" id="PTHR35123:SF2">
    <property type="entry name" value="UBIQUITIN CARBOXYL-TERMINAL HYDROLASE-LIKE PROTEIN"/>
    <property type="match status" value="1"/>
</dbReference>
<name>A0A2Z7A0F5_9LAMI</name>
<dbReference type="OrthoDB" id="693585at2759"/>
<protein>
    <submittedName>
        <fullName evidence="2">Uncharacterized protein</fullName>
    </submittedName>
</protein>
<dbReference type="PANTHER" id="PTHR35123">
    <property type="entry name" value="OS07G0633900 PROTEIN-RELATED"/>
    <property type="match status" value="1"/>
</dbReference>
<dbReference type="Proteomes" id="UP000250235">
    <property type="component" value="Unassembled WGS sequence"/>
</dbReference>
<evidence type="ECO:0000313" key="3">
    <source>
        <dbReference type="Proteomes" id="UP000250235"/>
    </source>
</evidence>
<feature type="compositionally biased region" description="Basic residues" evidence="1">
    <location>
        <begin position="41"/>
        <end position="56"/>
    </location>
</feature>
<accession>A0A2Z7A0F5</accession>
<keyword evidence="3" id="KW-1185">Reference proteome</keyword>
<feature type="region of interest" description="Disordered" evidence="1">
    <location>
        <begin position="1"/>
        <end position="56"/>
    </location>
</feature>